<dbReference type="EMBL" id="CP027667">
    <property type="protein sequence ID" value="AVO49189.1"/>
    <property type="molecule type" value="Genomic_DNA"/>
</dbReference>
<dbReference type="AlphaFoldDB" id="A0A2R3QBQ6"/>
<dbReference type="InterPro" id="IPR043010">
    <property type="entry name" value="Phenol_hydroxylase_sf"/>
</dbReference>
<dbReference type="Proteomes" id="UP000237925">
    <property type="component" value="Chromosome"/>
</dbReference>
<evidence type="ECO:0000313" key="2">
    <source>
        <dbReference type="Proteomes" id="UP000237925"/>
    </source>
</evidence>
<protein>
    <submittedName>
        <fullName evidence="1">Phenol hydroxylase</fullName>
    </submittedName>
</protein>
<organism evidence="1 2">
    <name type="scientific">Melaminivora suipulveris</name>
    <dbReference type="NCBI Taxonomy" id="2109913"/>
    <lineage>
        <taxon>Bacteria</taxon>
        <taxon>Pseudomonadati</taxon>
        <taxon>Pseudomonadota</taxon>
        <taxon>Betaproteobacteria</taxon>
        <taxon>Burkholderiales</taxon>
        <taxon>Comamonadaceae</taxon>
        <taxon>Melaminivora</taxon>
    </lineage>
</organism>
<dbReference type="Gene3D" id="3.10.20.560">
    <property type="entry name" value="Phenol hydroxylase"/>
    <property type="match status" value="1"/>
</dbReference>
<dbReference type="GO" id="GO:0018662">
    <property type="term" value="F:phenol 2-monooxygenase activity"/>
    <property type="evidence" value="ECO:0007669"/>
    <property type="project" value="InterPro"/>
</dbReference>
<dbReference type="InterPro" id="IPR006756">
    <property type="entry name" value="Phenol_hydroxylase"/>
</dbReference>
<reference evidence="1 2" key="1">
    <citation type="submission" date="2018-03" db="EMBL/GenBank/DDBJ databases">
        <title>Genome sequencing of Melaminivora sp.</title>
        <authorList>
            <person name="Kim S.-J."/>
            <person name="Heo J."/>
            <person name="Ahn J.-H."/>
            <person name="Kwon S.-W."/>
        </authorList>
    </citation>
    <scope>NUCLEOTIDE SEQUENCE [LARGE SCALE GENOMIC DNA]</scope>
    <source>
        <strain evidence="1 2">SC2-9</strain>
    </source>
</reference>
<proteinExistence type="predicted"/>
<dbReference type="RefSeq" id="WP_106683622.1">
    <property type="nucleotide sequence ID" value="NZ_CP027667.1"/>
</dbReference>
<evidence type="ECO:0000313" key="1">
    <source>
        <dbReference type="EMBL" id="AVO49189.1"/>
    </source>
</evidence>
<dbReference type="Pfam" id="PF04663">
    <property type="entry name" value="Phenol_monoox"/>
    <property type="match status" value="1"/>
</dbReference>
<sequence>MAVKALGTYDFAPKDTVDKFPAPLLYIGWDAHKMLCAPFCVPMPPGTRFGDLVANVLPGMYSAHPDFAQINWDEVQWFDSGKPFAPDMDKTVAENGLGHKSVLRFRTPGLNGLSGSAF</sequence>
<dbReference type="KEGG" id="mela:C6568_07890"/>
<keyword evidence="2" id="KW-1185">Reference proteome</keyword>
<name>A0A2R3QBQ6_9BURK</name>
<dbReference type="OrthoDB" id="5343663at2"/>
<gene>
    <name evidence="1" type="ORF">C6568_07890</name>
</gene>
<accession>A0A2R3QBQ6</accession>